<sequence>MASCKSTLYGMGWTIASMLRAKVKGQPVAQFLGHRMDPQERIFLDAVEKGDKPTVIRCLTGSDPVSVNCTDMLGRSAIQIAVDNENIELVELLLRQEGVKIGDALLYAIREGVYRIVEMLIEHPSISRDMLGADWSKNRLVGDESFDYSPDISPVILAAHCNQFEILQLLLVHGATIDRPHQLSCSCKRCQAKVHADSLTSCVVKVIERMHAERIYYLSEKNEWIADIQAGFHQGHSCTDQTIRICQEIEDSFQQKPTFHRSVLVLLDYSKAYDTIEGKKIPFNPTPRLLGVYLDRQLTFNKHIEEVSKSATSKMKVIDAVSYSKWGWDKESLKKFVAHPHCQQLLTSVWYEGLPGWRKRNGIMKFLTCIGLILILPFMSLYYLIFPRSKIGQLLRSPFMKFLYHRCFVWAECKQLWDEGLKAYIRQWWNWLDFLMLSLYLATFSLRVVAYFQVCEIESGKYGQREMKRKDWPQNDPTLISEGLFAIANVFSFARIIYLFQYCASDTEVEHSIILLFKSYVTLFWSMFSLTTPSKLEIEATQSFTMTVGELLFMAYHAMAIIVLLNMLIAMMSSSFQEIENHADMEWKFARSKLWMGYFDEGSTLPSPFNLIISPKSVYYLAMWMKKLVFCCVCRRRPDYATRRRKSSEGTIRPRKAIRPSELNIFKTKGSAEIHVNNEPERPTFNGRVNSTRLTTVPPAQSEAQQYQDVMRRLICRYIHQTKKQSRQDGVNEDDLLEIK</sequence>
<dbReference type="InterPro" id="IPR036770">
    <property type="entry name" value="Ankyrin_rpt-contain_sf"/>
</dbReference>
<dbReference type="Pfam" id="PF00520">
    <property type="entry name" value="Ion_trans"/>
    <property type="match status" value="1"/>
</dbReference>
<evidence type="ECO:0000256" key="4">
    <source>
        <dbReference type="ARBA" id="ARBA00022989"/>
    </source>
</evidence>
<keyword evidence="3 8" id="KW-0812">Transmembrane</keyword>
<feature type="transmembrane region" description="Helical" evidence="8">
    <location>
        <begin position="366"/>
        <end position="385"/>
    </location>
</feature>
<feature type="transmembrane region" description="Helical" evidence="8">
    <location>
        <begin position="478"/>
        <end position="500"/>
    </location>
</feature>
<dbReference type="SUPFAM" id="SSF48403">
    <property type="entry name" value="Ankyrin repeat"/>
    <property type="match status" value="1"/>
</dbReference>
<dbReference type="PANTHER" id="PTHR10117:SF80">
    <property type="entry name" value="TRANSIENT-RECEPTOR-POTENTIAL-LIKE PROTEIN"/>
    <property type="match status" value="1"/>
</dbReference>
<evidence type="ECO:0000256" key="5">
    <source>
        <dbReference type="ARBA" id="ARBA00023065"/>
    </source>
</evidence>
<gene>
    <name evidence="11" type="primary">LOC101854586</name>
</gene>
<evidence type="ECO:0000313" key="11">
    <source>
        <dbReference type="RefSeq" id="XP_035826877.1"/>
    </source>
</evidence>
<evidence type="ECO:0000313" key="10">
    <source>
        <dbReference type="Proteomes" id="UP000694888"/>
    </source>
</evidence>
<evidence type="ECO:0000256" key="8">
    <source>
        <dbReference type="SAM" id="Phobius"/>
    </source>
</evidence>
<feature type="non-terminal residue" evidence="11">
    <location>
        <position position="740"/>
    </location>
</feature>
<evidence type="ECO:0000256" key="1">
    <source>
        <dbReference type="ARBA" id="ARBA00004141"/>
    </source>
</evidence>
<dbReference type="InterPro" id="IPR002110">
    <property type="entry name" value="Ankyrin_rpt"/>
</dbReference>
<evidence type="ECO:0000256" key="2">
    <source>
        <dbReference type="ARBA" id="ARBA00022448"/>
    </source>
</evidence>
<evidence type="ECO:0000256" key="3">
    <source>
        <dbReference type="ARBA" id="ARBA00022692"/>
    </source>
</evidence>
<feature type="transmembrane region" description="Helical" evidence="8">
    <location>
        <begin position="434"/>
        <end position="457"/>
    </location>
</feature>
<keyword evidence="10" id="KW-1185">Reference proteome</keyword>
<comment type="subcellular location">
    <subcellularLocation>
        <location evidence="1">Membrane</location>
        <topology evidence="1">Multi-pass membrane protein</topology>
    </subcellularLocation>
</comment>
<dbReference type="SMART" id="SM00248">
    <property type="entry name" value="ANK"/>
    <property type="match status" value="3"/>
</dbReference>
<proteinExistence type="predicted"/>
<keyword evidence="2" id="KW-0813">Transport</keyword>
<keyword evidence="4 8" id="KW-1133">Transmembrane helix</keyword>
<dbReference type="Pfam" id="PF12796">
    <property type="entry name" value="Ank_2"/>
    <property type="match status" value="1"/>
</dbReference>
<accession>A0ABM1VWT5</accession>
<dbReference type="InterPro" id="IPR002153">
    <property type="entry name" value="TRPC_channel"/>
</dbReference>
<evidence type="ECO:0000259" key="9">
    <source>
        <dbReference type="Pfam" id="PF00520"/>
    </source>
</evidence>
<dbReference type="PRINTS" id="PR01097">
    <property type="entry name" value="TRNSRECEPTRP"/>
</dbReference>
<name>A0ABM1VWT5_APLCA</name>
<keyword evidence="6 8" id="KW-0472">Membrane</keyword>
<dbReference type="RefSeq" id="XP_035826877.1">
    <property type="nucleotide sequence ID" value="XM_035970984.1"/>
</dbReference>
<evidence type="ECO:0000256" key="6">
    <source>
        <dbReference type="ARBA" id="ARBA00023136"/>
    </source>
</evidence>
<dbReference type="InterPro" id="IPR005821">
    <property type="entry name" value="Ion_trans_dom"/>
</dbReference>
<feature type="transmembrane region" description="Helical" evidence="8">
    <location>
        <begin position="551"/>
        <end position="572"/>
    </location>
</feature>
<organism evidence="10 11">
    <name type="scientific">Aplysia californica</name>
    <name type="common">California sea hare</name>
    <dbReference type="NCBI Taxonomy" id="6500"/>
    <lineage>
        <taxon>Eukaryota</taxon>
        <taxon>Metazoa</taxon>
        <taxon>Spiralia</taxon>
        <taxon>Lophotrochozoa</taxon>
        <taxon>Mollusca</taxon>
        <taxon>Gastropoda</taxon>
        <taxon>Heterobranchia</taxon>
        <taxon>Euthyneura</taxon>
        <taxon>Tectipleura</taxon>
        <taxon>Aplysiida</taxon>
        <taxon>Aplysioidea</taxon>
        <taxon>Aplysiidae</taxon>
        <taxon>Aplysia</taxon>
    </lineage>
</organism>
<dbReference type="GeneID" id="101854586"/>
<keyword evidence="7" id="KW-0407">Ion channel</keyword>
<dbReference type="Gene3D" id="1.25.40.20">
    <property type="entry name" value="Ankyrin repeat-containing domain"/>
    <property type="match status" value="1"/>
</dbReference>
<dbReference type="Proteomes" id="UP000694888">
    <property type="component" value="Unplaced"/>
</dbReference>
<reference evidence="11" key="1">
    <citation type="submission" date="2025-08" db="UniProtKB">
        <authorList>
            <consortium name="RefSeq"/>
        </authorList>
    </citation>
    <scope>IDENTIFICATION</scope>
</reference>
<feature type="transmembrane region" description="Helical" evidence="8">
    <location>
        <begin position="512"/>
        <end position="530"/>
    </location>
</feature>
<evidence type="ECO:0000256" key="7">
    <source>
        <dbReference type="ARBA" id="ARBA00023303"/>
    </source>
</evidence>
<feature type="domain" description="Ion transport" evidence="9">
    <location>
        <begin position="372"/>
        <end position="583"/>
    </location>
</feature>
<protein>
    <submittedName>
        <fullName evidence="11">Transient-receptor-potential-like protein</fullName>
    </submittedName>
</protein>
<keyword evidence="5" id="KW-0406">Ion transport</keyword>
<dbReference type="PANTHER" id="PTHR10117">
    <property type="entry name" value="TRANSIENT RECEPTOR POTENTIAL CHANNEL"/>
    <property type="match status" value="1"/>
</dbReference>